<feature type="region of interest" description="Disordered" evidence="1">
    <location>
        <begin position="1"/>
        <end position="31"/>
    </location>
</feature>
<feature type="transmembrane region" description="Helical" evidence="2">
    <location>
        <begin position="341"/>
        <end position="362"/>
    </location>
</feature>
<gene>
    <name evidence="3" type="ORF">CANARDRAFT_21658</name>
</gene>
<reference evidence="4" key="1">
    <citation type="submission" date="2016-04" db="EMBL/GenBank/DDBJ databases">
        <title>Comparative genomics of biotechnologically important yeasts.</title>
        <authorList>
            <consortium name="DOE Joint Genome Institute"/>
            <person name="Riley R."/>
            <person name="Haridas S."/>
            <person name="Wolfe K.H."/>
            <person name="Lopes M.R."/>
            <person name="Hittinger C.T."/>
            <person name="Goker M."/>
            <person name="Salamov A."/>
            <person name="Wisecaver J."/>
            <person name="Long T.M."/>
            <person name="Aerts A.L."/>
            <person name="Barry K."/>
            <person name="Choi C."/>
            <person name="Clum A."/>
            <person name="Coughlan A.Y."/>
            <person name="Deshpande S."/>
            <person name="Douglass A.P."/>
            <person name="Hanson S.J."/>
            <person name="Klenk H.-P."/>
            <person name="Labutti K."/>
            <person name="Lapidus A."/>
            <person name="Lindquist E."/>
            <person name="Lipzen A."/>
            <person name="Meier-Kolthoff J.P."/>
            <person name="Ohm R.A."/>
            <person name="Otillar R.P."/>
            <person name="Pangilinan J."/>
            <person name="Peng Y."/>
            <person name="Rokas A."/>
            <person name="Rosa C.A."/>
            <person name="Scheuner C."/>
            <person name="Sibirny A.A."/>
            <person name="Slot J.C."/>
            <person name="Stielow J.B."/>
            <person name="Sun H."/>
            <person name="Kurtzman C.P."/>
            <person name="Blackwell M."/>
            <person name="Grigoriev I.V."/>
            <person name="Jeffries T.W."/>
        </authorList>
    </citation>
    <scope>NUCLEOTIDE SEQUENCE [LARGE SCALE GENOMIC DNA]</scope>
    <source>
        <strain evidence="4">NRRL YB-2248</strain>
    </source>
</reference>
<feature type="transmembrane region" description="Helical" evidence="2">
    <location>
        <begin position="253"/>
        <end position="274"/>
    </location>
</feature>
<protein>
    <submittedName>
        <fullName evidence="3">Uncharacterized protein</fullName>
    </submittedName>
</protein>
<dbReference type="AlphaFoldDB" id="A0A1E4T4R1"/>
<accession>A0A1E4T4R1</accession>
<feature type="transmembrane region" description="Helical" evidence="2">
    <location>
        <begin position="542"/>
        <end position="565"/>
    </location>
</feature>
<feature type="region of interest" description="Disordered" evidence="1">
    <location>
        <begin position="120"/>
        <end position="148"/>
    </location>
</feature>
<evidence type="ECO:0000313" key="3">
    <source>
        <dbReference type="EMBL" id="ODV86658.1"/>
    </source>
</evidence>
<feature type="transmembrane region" description="Helical" evidence="2">
    <location>
        <begin position="401"/>
        <end position="427"/>
    </location>
</feature>
<keyword evidence="4" id="KW-1185">Reference proteome</keyword>
<feature type="compositionally biased region" description="Polar residues" evidence="1">
    <location>
        <begin position="601"/>
        <end position="629"/>
    </location>
</feature>
<evidence type="ECO:0000256" key="2">
    <source>
        <dbReference type="SAM" id="Phobius"/>
    </source>
</evidence>
<feature type="compositionally biased region" description="Basic and acidic residues" evidence="1">
    <location>
        <begin position="630"/>
        <end position="641"/>
    </location>
</feature>
<evidence type="ECO:0000256" key="1">
    <source>
        <dbReference type="SAM" id="MobiDB-lite"/>
    </source>
</evidence>
<keyword evidence="2" id="KW-1133">Transmembrane helix</keyword>
<dbReference type="EMBL" id="KV453849">
    <property type="protein sequence ID" value="ODV86658.1"/>
    <property type="molecule type" value="Genomic_DNA"/>
</dbReference>
<proteinExistence type="predicted"/>
<feature type="transmembrane region" description="Helical" evidence="2">
    <location>
        <begin position="480"/>
        <end position="497"/>
    </location>
</feature>
<keyword evidence="2" id="KW-0812">Transmembrane</keyword>
<feature type="region of interest" description="Disordered" evidence="1">
    <location>
        <begin position="574"/>
        <end position="647"/>
    </location>
</feature>
<sequence>MSESKPLITPDDQLSPASSPHILSEEAKSEAEVLELETEQYIHSQQKVTKIENGDSEESNMIQSIKPQVDKAMSHLSNYNTQHRASITSLPTIEISIADDTEVDKDPFGVFSFNSSDLTDAENEKSSFSESTDIMESGSNPSVSSSSIKINDEDTERLFSTSPVVLEEDITMEEKQPLTSPDTENLQHSKTPVIKKQVPGKLNQKNPTEIEDNNEDLFDILRAYSEMTTSEQELGRRLLLKQKFKRRLNTISFTSYIVSLIIIILNCVMFGIFYHNDHNSNFDKLNPLRGLLGYYKSILVSLSQRSVSQFANFLYLEASLGFITCNLNFTKDPTCIIIMNFLNLLSIIEISIQLSGVINTQLPLNLLDLSTKSISYYSVIPIGKLFGDYATDHITSSKSTITALAAVCLTFSILRSFIVFNYSFLVYKRMKYPEAHKPLKLSKRLKLEVVFSKKHIFLMVLIFVPIFYIQSIILNQTKDWLFGFQTFLVWFIFLLVIMNEYLIVKSKYWLNMIISVLYLVNFGIIIDNLVRSSNINEYETSGIFILTGVIALASLLVLAFMNVILLKRDIALKGSGDDSTTRQSSLRSSIGPNLFMKDDTSFTSAESETKSTQTQPSNATMLGKKNQSSRGDENPKPEKQKSYRYNYGTQLPNMYKAFL</sequence>
<feature type="transmembrane region" description="Helical" evidence="2">
    <location>
        <begin position="456"/>
        <end position="474"/>
    </location>
</feature>
<feature type="transmembrane region" description="Helical" evidence="2">
    <location>
        <begin position="310"/>
        <end position="329"/>
    </location>
</feature>
<feature type="compositionally biased region" description="Polar residues" evidence="1">
    <location>
        <begin position="581"/>
        <end position="591"/>
    </location>
</feature>
<evidence type="ECO:0000313" key="4">
    <source>
        <dbReference type="Proteomes" id="UP000094801"/>
    </source>
</evidence>
<keyword evidence="2" id="KW-0472">Membrane</keyword>
<name>A0A1E4T4R1_9ASCO</name>
<organism evidence="3 4">
    <name type="scientific">[Candida] arabinofermentans NRRL YB-2248</name>
    <dbReference type="NCBI Taxonomy" id="983967"/>
    <lineage>
        <taxon>Eukaryota</taxon>
        <taxon>Fungi</taxon>
        <taxon>Dikarya</taxon>
        <taxon>Ascomycota</taxon>
        <taxon>Saccharomycotina</taxon>
        <taxon>Pichiomycetes</taxon>
        <taxon>Pichiales</taxon>
        <taxon>Pichiaceae</taxon>
        <taxon>Ogataea</taxon>
        <taxon>Ogataea/Candida clade</taxon>
    </lineage>
</organism>
<feature type="compositionally biased region" description="Low complexity" evidence="1">
    <location>
        <begin position="137"/>
        <end position="147"/>
    </location>
</feature>
<feature type="transmembrane region" description="Helical" evidence="2">
    <location>
        <begin position="509"/>
        <end position="530"/>
    </location>
</feature>
<dbReference type="Proteomes" id="UP000094801">
    <property type="component" value="Unassembled WGS sequence"/>
</dbReference>